<evidence type="ECO:0000313" key="2">
    <source>
        <dbReference type="EMBL" id="KAF7374726.1"/>
    </source>
</evidence>
<evidence type="ECO:0000313" key="3">
    <source>
        <dbReference type="Proteomes" id="UP000623467"/>
    </source>
</evidence>
<organism evidence="2 3">
    <name type="scientific">Mycena sanguinolenta</name>
    <dbReference type="NCBI Taxonomy" id="230812"/>
    <lineage>
        <taxon>Eukaryota</taxon>
        <taxon>Fungi</taxon>
        <taxon>Dikarya</taxon>
        <taxon>Basidiomycota</taxon>
        <taxon>Agaricomycotina</taxon>
        <taxon>Agaricomycetes</taxon>
        <taxon>Agaricomycetidae</taxon>
        <taxon>Agaricales</taxon>
        <taxon>Marasmiineae</taxon>
        <taxon>Mycenaceae</taxon>
        <taxon>Mycena</taxon>
    </lineage>
</organism>
<dbReference type="CDD" id="cd02440">
    <property type="entry name" value="AdoMet_MTases"/>
    <property type="match status" value="2"/>
</dbReference>
<keyword evidence="3" id="KW-1185">Reference proteome</keyword>
<name>A0A8H7DKM1_9AGAR</name>
<proteinExistence type="predicted"/>
<dbReference type="GO" id="GO:0032259">
    <property type="term" value="P:methylation"/>
    <property type="evidence" value="ECO:0007669"/>
    <property type="project" value="UniProtKB-KW"/>
</dbReference>
<dbReference type="GO" id="GO:0008757">
    <property type="term" value="F:S-adenosylmethionine-dependent methyltransferase activity"/>
    <property type="evidence" value="ECO:0007669"/>
    <property type="project" value="InterPro"/>
</dbReference>
<dbReference type="InterPro" id="IPR029063">
    <property type="entry name" value="SAM-dependent_MTases_sf"/>
</dbReference>
<feature type="domain" description="Methyltransferase type 11" evidence="1">
    <location>
        <begin position="9"/>
        <end position="53"/>
    </location>
</feature>
<dbReference type="Gene3D" id="3.40.50.150">
    <property type="entry name" value="Vaccinia Virus protein VP39"/>
    <property type="match status" value="2"/>
</dbReference>
<protein>
    <submittedName>
        <fullName evidence="2">S-adenosyl-L-methionine-dependent methyltransferase</fullName>
    </submittedName>
</protein>
<dbReference type="AlphaFoldDB" id="A0A8H7DKM1"/>
<comment type="caution">
    <text evidence="2">The sequence shown here is derived from an EMBL/GenBank/DDBJ whole genome shotgun (WGS) entry which is preliminary data.</text>
</comment>
<accession>A0A8H7DKM1</accession>
<dbReference type="InterPro" id="IPR013216">
    <property type="entry name" value="Methyltransf_11"/>
</dbReference>
<dbReference type="Pfam" id="PF08241">
    <property type="entry name" value="Methyltransf_11"/>
    <property type="match status" value="1"/>
</dbReference>
<evidence type="ECO:0000259" key="1">
    <source>
        <dbReference type="Pfam" id="PF08241"/>
    </source>
</evidence>
<dbReference type="Proteomes" id="UP000623467">
    <property type="component" value="Unassembled WGS sequence"/>
</dbReference>
<sequence>MSFQLANLAQRLQFQDETFDIVHARMVMMHVADGPNALLRVSRLVKPGGLLLIEDLDGISAAESGGPATRQVVYKLKEIQERRGVDIGFGRKIEALITSLGNFSDIQAKKISMPYGANASDEALNQLGLGMKKSFTEFFYSLLNSLHDQGLTHELVPAGDLKRGKVSQYSHPSTFDNFMDDGIAYAGFPAAFDNERLDAQHNTITRYFGGKLGPAPINDLRPSKIIELGCGNGAWAIQAATQFPDAQVVAVDQYPLPDRLLPPNLRFHRADLAQGLEFEDAMFDIVHSRMVMAHVSPLIHTSSLELTVVYETKMVDGPDIVRRASRLVKPGGLLLIEKTDMATVAESAGPAGHRIVRKFIEIEDRLGADAEFGKKVEDIITSLGDFSDIHTEKVSIPFAANTSDEALNQFGLGMKKSFTEFFGALPHRLQDLGLTHELFHEFRE</sequence>
<keyword evidence="2" id="KW-0489">Methyltransferase</keyword>
<dbReference type="EMBL" id="JACAZH010000002">
    <property type="protein sequence ID" value="KAF7374726.1"/>
    <property type="molecule type" value="Genomic_DNA"/>
</dbReference>
<dbReference type="Pfam" id="PF13489">
    <property type="entry name" value="Methyltransf_23"/>
    <property type="match status" value="1"/>
</dbReference>
<keyword evidence="2" id="KW-0808">Transferase</keyword>
<dbReference type="PANTHER" id="PTHR43591">
    <property type="entry name" value="METHYLTRANSFERASE"/>
    <property type="match status" value="1"/>
</dbReference>
<dbReference type="PANTHER" id="PTHR43591:SF24">
    <property type="entry name" value="2-METHOXY-6-POLYPRENYL-1,4-BENZOQUINOL METHYLASE, MITOCHONDRIAL"/>
    <property type="match status" value="1"/>
</dbReference>
<reference evidence="2" key="1">
    <citation type="submission" date="2020-05" db="EMBL/GenBank/DDBJ databases">
        <title>Mycena genomes resolve the evolution of fungal bioluminescence.</title>
        <authorList>
            <person name="Tsai I.J."/>
        </authorList>
    </citation>
    <scope>NUCLEOTIDE SEQUENCE</scope>
    <source>
        <strain evidence="2">160909Yilan</strain>
    </source>
</reference>
<dbReference type="OrthoDB" id="506498at2759"/>
<gene>
    <name evidence="2" type="ORF">MSAN_00357900</name>
</gene>
<dbReference type="SUPFAM" id="SSF53335">
    <property type="entry name" value="S-adenosyl-L-methionine-dependent methyltransferases"/>
    <property type="match status" value="2"/>
</dbReference>